<organism evidence="2 3">
    <name type="scientific">Desulfonatronum thiosulfatophilum</name>
    <dbReference type="NCBI Taxonomy" id="617002"/>
    <lineage>
        <taxon>Bacteria</taxon>
        <taxon>Pseudomonadati</taxon>
        <taxon>Thermodesulfobacteriota</taxon>
        <taxon>Desulfovibrionia</taxon>
        <taxon>Desulfovibrionales</taxon>
        <taxon>Desulfonatronaceae</taxon>
        <taxon>Desulfonatronum</taxon>
    </lineage>
</organism>
<sequence>MKNWKIDEAGKAVIFLFEMEGVAENENGEPENSAVAIKVEYKTRLPEEHRLLALSRKFVERGLPGMEGYPLRPITEGEYAQYDDEDDEEAA</sequence>
<evidence type="ECO:0000313" key="3">
    <source>
        <dbReference type="Proteomes" id="UP000198771"/>
    </source>
</evidence>
<keyword evidence="3" id="KW-1185">Reference proteome</keyword>
<dbReference type="AlphaFoldDB" id="A0A1G6A580"/>
<dbReference type="STRING" id="617002.SAMN05660653_00162"/>
<evidence type="ECO:0000313" key="2">
    <source>
        <dbReference type="EMBL" id="SDB03594.1"/>
    </source>
</evidence>
<proteinExistence type="predicted"/>
<accession>A0A1G6A580</accession>
<protein>
    <submittedName>
        <fullName evidence="2">Uncharacterized protein</fullName>
    </submittedName>
</protein>
<reference evidence="2 3" key="1">
    <citation type="submission" date="2016-10" db="EMBL/GenBank/DDBJ databases">
        <authorList>
            <person name="de Groot N.N."/>
        </authorList>
    </citation>
    <scope>NUCLEOTIDE SEQUENCE [LARGE SCALE GENOMIC DNA]</scope>
    <source>
        <strain evidence="2 3">ASO4-2</strain>
    </source>
</reference>
<name>A0A1G6A580_9BACT</name>
<dbReference type="EMBL" id="FMXO01000001">
    <property type="protein sequence ID" value="SDB03594.1"/>
    <property type="molecule type" value="Genomic_DNA"/>
</dbReference>
<evidence type="ECO:0000256" key="1">
    <source>
        <dbReference type="SAM" id="MobiDB-lite"/>
    </source>
</evidence>
<gene>
    <name evidence="2" type="ORF">SAMN05660653_00162</name>
</gene>
<feature type="region of interest" description="Disordered" evidence="1">
    <location>
        <begin position="69"/>
        <end position="91"/>
    </location>
</feature>
<dbReference type="RefSeq" id="WP_092116240.1">
    <property type="nucleotide sequence ID" value="NZ_FMXO01000001.1"/>
</dbReference>
<feature type="compositionally biased region" description="Acidic residues" evidence="1">
    <location>
        <begin position="81"/>
        <end position="91"/>
    </location>
</feature>
<dbReference type="Proteomes" id="UP000198771">
    <property type="component" value="Unassembled WGS sequence"/>
</dbReference>